<evidence type="ECO:0000313" key="3">
    <source>
        <dbReference type="EMBL" id="CAI9978160.1"/>
    </source>
</evidence>
<evidence type="ECO:0000313" key="4">
    <source>
        <dbReference type="EMBL" id="CAI9978163.1"/>
    </source>
</evidence>
<evidence type="ECO:0000313" key="1">
    <source>
        <dbReference type="EMBL" id="CAI9928697.1"/>
    </source>
</evidence>
<accession>A0AA86RK50</accession>
<keyword evidence="9" id="KW-1185">Reference proteome</keyword>
<gene>
    <name evidence="1" type="ORF">HINF_LOCUS16342</name>
    <name evidence="5" type="ORF">HINF_LOCUS35462</name>
    <name evidence="6" type="ORF">HINF_LOCUS35465</name>
    <name evidence="7" type="ORF">HINF_LOCUS35468</name>
    <name evidence="2" type="ORF">HINF_LOCUS65802</name>
    <name evidence="3" type="ORF">HINF_LOCUS65805</name>
    <name evidence="4" type="ORF">HINF_LOCUS65808</name>
    <name evidence="8" type="ORF">HINF_LOCUS79057</name>
</gene>
<evidence type="ECO:0000313" key="5">
    <source>
        <dbReference type="EMBL" id="CAL6034459.1"/>
    </source>
</evidence>
<reference evidence="5 9" key="2">
    <citation type="submission" date="2024-07" db="EMBL/GenBank/DDBJ databases">
        <authorList>
            <person name="Akdeniz Z."/>
        </authorList>
    </citation>
    <scope>NUCLEOTIDE SEQUENCE [LARGE SCALE GENOMIC DNA]</scope>
</reference>
<evidence type="ECO:0000313" key="7">
    <source>
        <dbReference type="EMBL" id="CAL6034471.1"/>
    </source>
</evidence>
<evidence type="ECO:0000313" key="6">
    <source>
        <dbReference type="EMBL" id="CAL6034465.1"/>
    </source>
</evidence>
<dbReference type="AlphaFoldDB" id="A0AA86RK50"/>
<evidence type="ECO:0000313" key="2">
    <source>
        <dbReference type="EMBL" id="CAI9978157.1"/>
    </source>
</evidence>
<dbReference type="EMBL" id="CAXDID020001009">
    <property type="protein sequence ID" value="CAL6116434.1"/>
    <property type="molecule type" value="Genomic_DNA"/>
</dbReference>
<dbReference type="EMBL" id="CAXDID020000128">
    <property type="protein sequence ID" value="CAL6034471.1"/>
    <property type="molecule type" value="Genomic_DNA"/>
</dbReference>
<reference evidence="2" key="1">
    <citation type="submission" date="2023-06" db="EMBL/GenBank/DDBJ databases">
        <authorList>
            <person name="Kurt Z."/>
        </authorList>
    </citation>
    <scope>NUCLEOTIDE SEQUENCE</scope>
</reference>
<dbReference type="EMBL" id="CATOUU010001183">
    <property type="protein sequence ID" value="CAI9978160.1"/>
    <property type="molecule type" value="Genomic_DNA"/>
</dbReference>
<evidence type="ECO:0000313" key="8">
    <source>
        <dbReference type="EMBL" id="CAL6116434.1"/>
    </source>
</evidence>
<name>A0AA86RK50_9EUKA</name>
<comment type="caution">
    <text evidence="2">The sequence shown here is derived from an EMBL/GenBank/DDBJ whole genome shotgun (WGS) entry which is preliminary data.</text>
</comment>
<protein>
    <submittedName>
        <fullName evidence="5">Hypothetical_protein</fullName>
    </submittedName>
</protein>
<organism evidence="2">
    <name type="scientific">Hexamita inflata</name>
    <dbReference type="NCBI Taxonomy" id="28002"/>
    <lineage>
        <taxon>Eukaryota</taxon>
        <taxon>Metamonada</taxon>
        <taxon>Diplomonadida</taxon>
        <taxon>Hexamitidae</taxon>
        <taxon>Hexamitinae</taxon>
        <taxon>Hexamita</taxon>
    </lineage>
</organism>
<dbReference type="EMBL" id="CATOUU010001183">
    <property type="protein sequence ID" value="CAI9978163.1"/>
    <property type="molecule type" value="Genomic_DNA"/>
</dbReference>
<dbReference type="Proteomes" id="UP001642409">
    <property type="component" value="Unassembled WGS sequence"/>
</dbReference>
<evidence type="ECO:0000313" key="9">
    <source>
        <dbReference type="Proteomes" id="UP001642409"/>
    </source>
</evidence>
<dbReference type="EMBL" id="CAXDID020000128">
    <property type="protein sequence ID" value="CAL6034459.1"/>
    <property type="molecule type" value="Genomic_DNA"/>
</dbReference>
<proteinExistence type="predicted"/>
<dbReference type="EMBL" id="CATOUU010000413">
    <property type="protein sequence ID" value="CAI9928697.1"/>
    <property type="molecule type" value="Genomic_DNA"/>
</dbReference>
<sequence length="134" mass="15778">MNKDATDAMHNMVIFPCKRKQYMVFVQSQYIFHFLDTEQAGISKHNQLEAKSYTQTIPQTARNLQISELISIIYIICNLKEVASAKRLQLYIQFGRCSEIARLQVITCVEELYMINQKIRRKNYIVLNDKVRVK</sequence>
<dbReference type="EMBL" id="CATOUU010001183">
    <property type="protein sequence ID" value="CAI9978157.1"/>
    <property type="molecule type" value="Genomic_DNA"/>
</dbReference>
<dbReference type="EMBL" id="CAXDID020000128">
    <property type="protein sequence ID" value="CAL6034465.1"/>
    <property type="molecule type" value="Genomic_DNA"/>
</dbReference>